<gene>
    <name evidence="3" type="ORF">M569_09521</name>
</gene>
<dbReference type="EMBL" id="AUSU01004340">
    <property type="protein sequence ID" value="EPS65257.1"/>
    <property type="molecule type" value="Genomic_DNA"/>
</dbReference>
<name>S8DYX7_9LAMI</name>
<accession>S8DYX7</accession>
<dbReference type="GO" id="GO:0003700">
    <property type="term" value="F:DNA-binding transcription factor activity"/>
    <property type="evidence" value="ECO:0007669"/>
    <property type="project" value="InterPro"/>
</dbReference>
<sequence length="115" mass="13050">MENHGDGADGNAARQPAEPNHAFDLNVALPPPPEATTTTLLLRRKIRNQESAARSRARVQASSFICRNEIPTYRYICIHIYIQAYRNNLAGKEFEENVPEGLPEKRYQLRRTSSV</sequence>
<dbReference type="InterPro" id="IPR004827">
    <property type="entry name" value="bZIP"/>
</dbReference>
<dbReference type="AlphaFoldDB" id="S8DYX7"/>
<dbReference type="PROSITE" id="PS00036">
    <property type="entry name" value="BZIP_BASIC"/>
    <property type="match status" value="1"/>
</dbReference>
<evidence type="ECO:0000313" key="3">
    <source>
        <dbReference type="EMBL" id="EPS65257.1"/>
    </source>
</evidence>
<organism evidence="3 4">
    <name type="scientific">Genlisea aurea</name>
    <dbReference type="NCBI Taxonomy" id="192259"/>
    <lineage>
        <taxon>Eukaryota</taxon>
        <taxon>Viridiplantae</taxon>
        <taxon>Streptophyta</taxon>
        <taxon>Embryophyta</taxon>
        <taxon>Tracheophyta</taxon>
        <taxon>Spermatophyta</taxon>
        <taxon>Magnoliopsida</taxon>
        <taxon>eudicotyledons</taxon>
        <taxon>Gunneridae</taxon>
        <taxon>Pentapetalae</taxon>
        <taxon>asterids</taxon>
        <taxon>lamiids</taxon>
        <taxon>Lamiales</taxon>
        <taxon>Lentibulariaceae</taxon>
        <taxon>Genlisea</taxon>
    </lineage>
</organism>
<evidence type="ECO:0000256" key="1">
    <source>
        <dbReference type="SAM" id="MobiDB-lite"/>
    </source>
</evidence>
<proteinExistence type="predicted"/>
<reference evidence="3 4" key="1">
    <citation type="journal article" date="2013" name="BMC Genomics">
        <title>The miniature genome of a carnivorous plant Genlisea aurea contains a low number of genes and short non-coding sequences.</title>
        <authorList>
            <person name="Leushkin E.V."/>
            <person name="Sutormin R.A."/>
            <person name="Nabieva E.R."/>
            <person name="Penin A.A."/>
            <person name="Kondrashov A.S."/>
            <person name="Logacheva M.D."/>
        </authorList>
    </citation>
    <scope>NUCLEOTIDE SEQUENCE [LARGE SCALE GENOMIC DNA]</scope>
</reference>
<comment type="caution">
    <text evidence="3">The sequence shown here is derived from an EMBL/GenBank/DDBJ whole genome shotgun (WGS) entry which is preliminary data.</text>
</comment>
<protein>
    <recommendedName>
        <fullName evidence="2">BZIP domain-containing protein</fullName>
    </recommendedName>
</protein>
<keyword evidence="4" id="KW-1185">Reference proteome</keyword>
<dbReference type="Proteomes" id="UP000015453">
    <property type="component" value="Unassembled WGS sequence"/>
</dbReference>
<feature type="domain" description="BZIP" evidence="2">
    <location>
        <begin position="43"/>
        <end position="58"/>
    </location>
</feature>
<feature type="region of interest" description="Disordered" evidence="1">
    <location>
        <begin position="1"/>
        <end position="34"/>
    </location>
</feature>
<evidence type="ECO:0000259" key="2">
    <source>
        <dbReference type="PROSITE" id="PS00036"/>
    </source>
</evidence>
<evidence type="ECO:0000313" key="4">
    <source>
        <dbReference type="Proteomes" id="UP000015453"/>
    </source>
</evidence>